<gene>
    <name evidence="1" type="ORF">EZS28_004435</name>
</gene>
<dbReference type="AlphaFoldDB" id="A0A5J4WY70"/>
<dbReference type="SUPFAM" id="SSF56672">
    <property type="entry name" value="DNA/RNA polymerases"/>
    <property type="match status" value="1"/>
</dbReference>
<accession>A0A5J4WY70</accession>
<sequence>MTRTKISIEVVNRLLQLYDSNANMNVNDQQKRSNLSSILTKIGFYGQRNNVNAVEQAINAVVSRNIYMEQSKAATVIQNHEQEQLQKQRELDIKELREEFDPELLDEDGIFDPERYRQQQHQLRALEIEERRRKQDEDRQARQAQLLDEFHNVEDMNIDILFETDQQEISDYIRTHDKYMYRHLNTDNDIIMLCDVQNQDQFNRIKNLALNRYNIETDKHLDSILDKEKGYVFKLAVDFGVLIERVDGNNEDQTIKYKYVLPVDASSERRAPLEIQSRDNISMYKQYLRTVVGSMQERTNTDTHEKIVSIFSIMLFVFRYPLAGAAIPSLRQHIKRREIYYVDCKVNLCFWTAYSFITMPNSKDKRKKDCSRISEAKRIFQSVKGVEFRDNYQGFNFVGDIDNFIKKNRLMCTYKQFNILFINDGINAHIMYISDVEALTGFRYCNICHKQAFRISDKNLQQSMRKHMEKCQMNDGKIVKKVIIEKFAKPFVPHILSIQTYKYLLANNLTHLFKPTRYYITYDIETLEKKVNEKYSDSSQVNATLIPYAIASTVKLASDKWLEQLFEEAKQVKKDNKYIDETIPQYYEVPVIGFNSAKFDASVLFKNLKQNDWTISKYLGSSTIAKQIVVKHKFSSIHLRFVDFKIYQMQHKLKDAVEDFGNGTYKKDTRVLIEPIDYLIELMFKYKVDMLANISMSQCANAIKYSMAYNGFDINGDYNCESTDKSIEITQNYWRAKVDSYIEQDNKKKRNSSNNITIDDYDYFKELFKNQRCHMYNARFTWKNRPTLDRIDNCKGHSKDNVLPCCLYCNICKANRDENQMKLMIHLRKYALLKQLPMTLTSDEGYQLLRKGITGDFHSQYPSVMSGEPNALKPYTNHIIYMPAQLIERITDQDRCKALIYDTNRFSNDPLVVDKMLLFVAEIKGHTDEKYINEVINWGSILRNIDITTNRQTIGEFMYNHLVELQLPHDKTERKLTNLIDTNNEVMSFNNYYVWLLIDTCHLVIDEIVSVTTFTKHANFNSFIKEFMNLRQQAKDAKNEGLGQFCKLILNSAFG</sequence>
<name>A0A5J4WY70_9EUKA</name>
<dbReference type="InterPro" id="IPR043502">
    <property type="entry name" value="DNA/RNA_pol_sf"/>
</dbReference>
<protein>
    <submittedName>
        <fullName evidence="1">Uncharacterized protein</fullName>
    </submittedName>
</protein>
<dbReference type="EMBL" id="SNRW01000632">
    <property type="protein sequence ID" value="KAA6400047.1"/>
    <property type="molecule type" value="Genomic_DNA"/>
</dbReference>
<evidence type="ECO:0000313" key="1">
    <source>
        <dbReference type="EMBL" id="KAA6400047.1"/>
    </source>
</evidence>
<reference evidence="1 2" key="1">
    <citation type="submission" date="2019-03" db="EMBL/GenBank/DDBJ databases">
        <title>Single cell metagenomics reveals metabolic interactions within the superorganism composed of flagellate Streblomastix strix and complex community of Bacteroidetes bacteria on its surface.</title>
        <authorList>
            <person name="Treitli S.C."/>
            <person name="Kolisko M."/>
            <person name="Husnik F."/>
            <person name="Keeling P."/>
            <person name="Hampl V."/>
        </authorList>
    </citation>
    <scope>NUCLEOTIDE SEQUENCE [LARGE SCALE GENOMIC DNA]</scope>
    <source>
        <strain evidence="1">ST1C</strain>
    </source>
</reference>
<proteinExistence type="predicted"/>
<evidence type="ECO:0000313" key="2">
    <source>
        <dbReference type="Proteomes" id="UP000324800"/>
    </source>
</evidence>
<comment type="caution">
    <text evidence="1">The sequence shown here is derived from an EMBL/GenBank/DDBJ whole genome shotgun (WGS) entry which is preliminary data.</text>
</comment>
<dbReference type="Proteomes" id="UP000324800">
    <property type="component" value="Unassembled WGS sequence"/>
</dbReference>
<organism evidence="1 2">
    <name type="scientific">Streblomastix strix</name>
    <dbReference type="NCBI Taxonomy" id="222440"/>
    <lineage>
        <taxon>Eukaryota</taxon>
        <taxon>Metamonada</taxon>
        <taxon>Preaxostyla</taxon>
        <taxon>Oxymonadida</taxon>
        <taxon>Streblomastigidae</taxon>
        <taxon>Streblomastix</taxon>
    </lineage>
</organism>